<sequence length="516" mass="56757">MEEVRMNRKSAFEVYLSAVYKWGIIALVSACMFATAMFVVEKTLGFYQVIPWLAVIIFGLMDACFFVTGMLILRSSFDEDGYLKDGKLQIGKLFCSVVLIIQWNYIIYMVPTRTFWGFLCFFLILIGFFMDLRQLAITGTICIASMVVAWFIRGTDLLPVKDELFVTDIIMCAVGLVLSLAGLLMFLFFVSHFLITAKKDELEENNRRVTGVMDAVRSISTKMVTAGTSLMDISSNESASAEELSATSQELVANSNILGNKADESMANLSELSECASIVEQNVETVEVTSGNLLQKSKENESALNDLQDINSEVSDSMAVTTDIAERLLKAVEEIGTTLELIQGISSSTSLLALNASIEAARAGDAGKGFAVVATEVGKLADNTQSSLKDVGEIIERVQKNVTDMTSQVENNATKLSEQNEQFKNVFGEMREMTKMLNESVEAVSQMNEAHRRQSDIIKRTVDINQNIAESIQSENEQFAAISTMAASNASNTEEVAKQASAINDMVDEINRLLSN</sequence>
<evidence type="ECO:0000313" key="7">
    <source>
        <dbReference type="Proteomes" id="UP000245488"/>
    </source>
</evidence>
<feature type="transmembrane region" description="Helical" evidence="4">
    <location>
        <begin position="52"/>
        <end position="73"/>
    </location>
</feature>
<keyword evidence="4" id="KW-0472">Membrane</keyword>
<evidence type="ECO:0000259" key="5">
    <source>
        <dbReference type="PROSITE" id="PS50111"/>
    </source>
</evidence>
<feature type="transmembrane region" description="Helical" evidence="4">
    <location>
        <begin position="20"/>
        <end position="40"/>
    </location>
</feature>
<evidence type="ECO:0000313" key="6">
    <source>
        <dbReference type="EMBL" id="PWT28823.1"/>
    </source>
</evidence>
<dbReference type="PANTHER" id="PTHR32089">
    <property type="entry name" value="METHYL-ACCEPTING CHEMOTAXIS PROTEIN MCPB"/>
    <property type="match status" value="1"/>
</dbReference>
<dbReference type="SMART" id="SM00283">
    <property type="entry name" value="MA"/>
    <property type="match status" value="1"/>
</dbReference>
<dbReference type="SUPFAM" id="SSF58104">
    <property type="entry name" value="Methyl-accepting chemotaxis protein (MCP) signaling domain"/>
    <property type="match status" value="1"/>
</dbReference>
<reference evidence="6 7" key="1">
    <citation type="submission" date="2017-09" db="EMBL/GenBank/DDBJ databases">
        <title>High-quality draft genome sequence of Butyrivibrio fibrisolvens INBov1, isolated from cow rumen.</title>
        <authorList>
            <person name="Rodriguez Hernaez J."/>
            <person name="Rivarola M."/>
            <person name="Paniego N."/>
            <person name="Cravero S."/>
            <person name="Ceron Cucchi M."/>
            <person name="Martinez M.C."/>
        </authorList>
    </citation>
    <scope>NUCLEOTIDE SEQUENCE [LARGE SCALE GENOMIC DNA]</scope>
    <source>
        <strain evidence="6 7">INBov1</strain>
    </source>
</reference>
<dbReference type="AlphaFoldDB" id="A0A317G7S5"/>
<dbReference type="EMBL" id="NXNG01000001">
    <property type="protein sequence ID" value="PWT28823.1"/>
    <property type="molecule type" value="Genomic_DNA"/>
</dbReference>
<dbReference type="Pfam" id="PF00015">
    <property type="entry name" value="MCPsignal"/>
    <property type="match status" value="1"/>
</dbReference>
<dbReference type="GO" id="GO:0006935">
    <property type="term" value="P:chemotaxis"/>
    <property type="evidence" value="ECO:0007669"/>
    <property type="project" value="InterPro"/>
</dbReference>
<dbReference type="PROSITE" id="PS50111">
    <property type="entry name" value="CHEMOTAXIS_TRANSDUC_2"/>
    <property type="match status" value="1"/>
</dbReference>
<keyword evidence="7" id="KW-1185">Reference proteome</keyword>
<evidence type="ECO:0000256" key="1">
    <source>
        <dbReference type="ARBA" id="ARBA00023224"/>
    </source>
</evidence>
<feature type="transmembrane region" description="Helical" evidence="4">
    <location>
        <begin position="164"/>
        <end position="190"/>
    </location>
</feature>
<name>A0A317G7S5_BUTFI</name>
<gene>
    <name evidence="6" type="ORF">CPT75_17750</name>
</gene>
<feature type="transmembrane region" description="Helical" evidence="4">
    <location>
        <begin position="135"/>
        <end position="152"/>
    </location>
</feature>
<evidence type="ECO:0000256" key="3">
    <source>
        <dbReference type="PROSITE-ProRule" id="PRU00284"/>
    </source>
</evidence>
<dbReference type="PANTHER" id="PTHR32089:SF112">
    <property type="entry name" value="LYSOZYME-LIKE PROTEIN-RELATED"/>
    <property type="match status" value="1"/>
</dbReference>
<comment type="caution">
    <text evidence="6">The sequence shown here is derived from an EMBL/GenBank/DDBJ whole genome shotgun (WGS) entry which is preliminary data.</text>
</comment>
<keyword evidence="1 3" id="KW-0807">Transducer</keyword>
<keyword evidence="4" id="KW-1133">Transmembrane helix</keyword>
<comment type="similarity">
    <text evidence="2">Belongs to the methyl-accepting chemotaxis (MCP) protein family.</text>
</comment>
<dbReference type="InterPro" id="IPR004089">
    <property type="entry name" value="MCPsignal_dom"/>
</dbReference>
<keyword evidence="4" id="KW-0812">Transmembrane</keyword>
<dbReference type="GO" id="GO:0016020">
    <property type="term" value="C:membrane"/>
    <property type="evidence" value="ECO:0007669"/>
    <property type="project" value="InterPro"/>
</dbReference>
<accession>A0A317G7S5</accession>
<feature type="transmembrane region" description="Helical" evidence="4">
    <location>
        <begin position="93"/>
        <end position="108"/>
    </location>
</feature>
<dbReference type="Proteomes" id="UP000245488">
    <property type="component" value="Chromosome"/>
</dbReference>
<feature type="transmembrane region" description="Helical" evidence="4">
    <location>
        <begin position="114"/>
        <end position="130"/>
    </location>
</feature>
<dbReference type="GO" id="GO:0007165">
    <property type="term" value="P:signal transduction"/>
    <property type="evidence" value="ECO:0007669"/>
    <property type="project" value="UniProtKB-KW"/>
</dbReference>
<feature type="domain" description="Methyl-accepting transducer" evidence="5">
    <location>
        <begin position="233"/>
        <end position="469"/>
    </location>
</feature>
<proteinExistence type="inferred from homology"/>
<evidence type="ECO:0000256" key="4">
    <source>
        <dbReference type="SAM" id="Phobius"/>
    </source>
</evidence>
<evidence type="ECO:0000256" key="2">
    <source>
        <dbReference type="ARBA" id="ARBA00029447"/>
    </source>
</evidence>
<dbReference type="GO" id="GO:0004888">
    <property type="term" value="F:transmembrane signaling receptor activity"/>
    <property type="evidence" value="ECO:0007669"/>
    <property type="project" value="InterPro"/>
</dbReference>
<organism evidence="6 7">
    <name type="scientific">Butyrivibrio fibrisolvens</name>
    <dbReference type="NCBI Taxonomy" id="831"/>
    <lineage>
        <taxon>Bacteria</taxon>
        <taxon>Bacillati</taxon>
        <taxon>Bacillota</taxon>
        <taxon>Clostridia</taxon>
        <taxon>Lachnospirales</taxon>
        <taxon>Lachnospiraceae</taxon>
        <taxon>Butyrivibrio</taxon>
    </lineage>
</organism>
<dbReference type="PRINTS" id="PR00260">
    <property type="entry name" value="CHEMTRNSDUCR"/>
</dbReference>
<dbReference type="InterPro" id="IPR004090">
    <property type="entry name" value="Chemotax_Me-accpt_rcpt"/>
</dbReference>
<protein>
    <recommendedName>
        <fullName evidence="5">Methyl-accepting transducer domain-containing protein</fullName>
    </recommendedName>
</protein>
<dbReference type="Gene3D" id="1.10.287.950">
    <property type="entry name" value="Methyl-accepting chemotaxis protein"/>
    <property type="match status" value="1"/>
</dbReference>